<name>A0A368T7C4_9ACTN</name>
<dbReference type="PANTHER" id="PTHR30532:SF24">
    <property type="entry name" value="FERRIC ENTEROBACTIN-BINDING PERIPLASMIC PROTEIN FEPB"/>
    <property type="match status" value="1"/>
</dbReference>
<evidence type="ECO:0000256" key="5">
    <source>
        <dbReference type="SAM" id="MobiDB-lite"/>
    </source>
</evidence>
<evidence type="ECO:0000259" key="7">
    <source>
        <dbReference type="PROSITE" id="PS50983"/>
    </source>
</evidence>
<evidence type="ECO:0000256" key="3">
    <source>
        <dbReference type="ARBA" id="ARBA00022448"/>
    </source>
</evidence>
<comment type="similarity">
    <text evidence="2">Belongs to the bacterial solute-binding protein 8 family.</text>
</comment>
<dbReference type="EMBL" id="QEIN01000054">
    <property type="protein sequence ID" value="RCV59809.1"/>
    <property type="molecule type" value="Genomic_DNA"/>
</dbReference>
<evidence type="ECO:0000313" key="9">
    <source>
        <dbReference type="Proteomes" id="UP000253318"/>
    </source>
</evidence>
<gene>
    <name evidence="8" type="ORF">DEF24_08865</name>
</gene>
<dbReference type="OrthoDB" id="7941913at2"/>
<dbReference type="Proteomes" id="UP000253318">
    <property type="component" value="Unassembled WGS sequence"/>
</dbReference>
<protein>
    <submittedName>
        <fullName evidence="8">ABC transporter substrate-binding protein</fullName>
    </submittedName>
</protein>
<dbReference type="Pfam" id="PF01497">
    <property type="entry name" value="Peripla_BP_2"/>
    <property type="match status" value="1"/>
</dbReference>
<keyword evidence="9" id="KW-1185">Reference proteome</keyword>
<dbReference type="InterPro" id="IPR002491">
    <property type="entry name" value="ABC_transptr_periplasmic_BD"/>
</dbReference>
<evidence type="ECO:0000256" key="2">
    <source>
        <dbReference type="ARBA" id="ARBA00008814"/>
    </source>
</evidence>
<feature type="signal peptide" evidence="6">
    <location>
        <begin position="1"/>
        <end position="30"/>
    </location>
</feature>
<dbReference type="AlphaFoldDB" id="A0A368T7C4"/>
<feature type="chain" id="PRO_5039193096" evidence="6">
    <location>
        <begin position="31"/>
        <end position="341"/>
    </location>
</feature>
<proteinExistence type="inferred from homology"/>
<feature type="region of interest" description="Disordered" evidence="5">
    <location>
        <begin position="36"/>
        <end position="59"/>
    </location>
</feature>
<keyword evidence="3" id="KW-0813">Transport</keyword>
<organism evidence="8 9">
    <name type="scientific">Marinitenerispora sediminis</name>
    <dbReference type="NCBI Taxonomy" id="1931232"/>
    <lineage>
        <taxon>Bacteria</taxon>
        <taxon>Bacillati</taxon>
        <taxon>Actinomycetota</taxon>
        <taxon>Actinomycetes</taxon>
        <taxon>Streptosporangiales</taxon>
        <taxon>Nocardiopsidaceae</taxon>
        <taxon>Marinitenerispora</taxon>
    </lineage>
</organism>
<dbReference type="InterPro" id="IPR051313">
    <property type="entry name" value="Bact_iron-sidero_bind"/>
</dbReference>
<reference evidence="8 9" key="1">
    <citation type="submission" date="2018-04" db="EMBL/GenBank/DDBJ databases">
        <title>Novel actinobacteria from marine sediment.</title>
        <authorList>
            <person name="Ng Z.Y."/>
            <person name="Tan G.Y.A."/>
        </authorList>
    </citation>
    <scope>NUCLEOTIDE SEQUENCE [LARGE SCALE GENOMIC DNA]</scope>
    <source>
        <strain evidence="8 9">TPS81</strain>
    </source>
</reference>
<sequence length="341" mass="36296">MQGNPVNTARTTTRHRPVLALTAGAALALATACGTTEPAADPQAGGEEWTFSDGSGDEVTLPERPQRVVAYSGVAAALWDYGFEVVGVFGPVDGVGGEPAPQIGDVDTEQVETLSQTYDELNIEALAALDPDLIVTHAFDDLLWYLPEDSIDQIEAVAPVAALQVTGVSAEQQLQNHLDLAVALGVDPESADVTEARATYDEALARLDAATEANPDLKVLAVSAAPDSFFVGNAAAGGDLALFQEHGVNFPETSAPDTDEYEQLSWEEADTHPADLILQDARPGRTTVQELADQPIWRGLPAVRAEQVGEWRSETPYSYLRYAETVNALAEDIEESEPLEG</sequence>
<dbReference type="GO" id="GO:0030288">
    <property type="term" value="C:outer membrane-bounded periplasmic space"/>
    <property type="evidence" value="ECO:0007669"/>
    <property type="project" value="TreeGrafter"/>
</dbReference>
<dbReference type="SUPFAM" id="SSF53807">
    <property type="entry name" value="Helical backbone' metal receptor"/>
    <property type="match status" value="1"/>
</dbReference>
<comment type="subcellular location">
    <subcellularLocation>
        <location evidence="1">Cell envelope</location>
    </subcellularLocation>
</comment>
<dbReference type="GO" id="GO:1901678">
    <property type="term" value="P:iron coordination entity transport"/>
    <property type="evidence" value="ECO:0007669"/>
    <property type="project" value="UniProtKB-ARBA"/>
</dbReference>
<feature type="domain" description="Fe/B12 periplasmic-binding" evidence="7">
    <location>
        <begin position="66"/>
        <end position="341"/>
    </location>
</feature>
<comment type="caution">
    <text evidence="8">The sequence shown here is derived from an EMBL/GenBank/DDBJ whole genome shotgun (WGS) entry which is preliminary data.</text>
</comment>
<evidence type="ECO:0000256" key="1">
    <source>
        <dbReference type="ARBA" id="ARBA00004196"/>
    </source>
</evidence>
<dbReference type="PROSITE" id="PS50983">
    <property type="entry name" value="FE_B12_PBP"/>
    <property type="match status" value="1"/>
</dbReference>
<keyword evidence="4 6" id="KW-0732">Signal</keyword>
<dbReference type="PANTHER" id="PTHR30532">
    <property type="entry name" value="IRON III DICITRATE-BINDING PERIPLASMIC PROTEIN"/>
    <property type="match status" value="1"/>
</dbReference>
<dbReference type="Gene3D" id="3.40.50.1980">
    <property type="entry name" value="Nitrogenase molybdenum iron protein domain"/>
    <property type="match status" value="2"/>
</dbReference>
<accession>A0A368T7C4</accession>
<evidence type="ECO:0000313" key="8">
    <source>
        <dbReference type="EMBL" id="RCV59809.1"/>
    </source>
</evidence>
<evidence type="ECO:0000256" key="4">
    <source>
        <dbReference type="ARBA" id="ARBA00022729"/>
    </source>
</evidence>
<evidence type="ECO:0000256" key="6">
    <source>
        <dbReference type="SAM" id="SignalP"/>
    </source>
</evidence>